<dbReference type="Proteomes" id="UP000790377">
    <property type="component" value="Unassembled WGS sequence"/>
</dbReference>
<organism evidence="1 2">
    <name type="scientific">Hygrophoropsis aurantiaca</name>
    <dbReference type="NCBI Taxonomy" id="72124"/>
    <lineage>
        <taxon>Eukaryota</taxon>
        <taxon>Fungi</taxon>
        <taxon>Dikarya</taxon>
        <taxon>Basidiomycota</taxon>
        <taxon>Agaricomycotina</taxon>
        <taxon>Agaricomycetes</taxon>
        <taxon>Agaricomycetidae</taxon>
        <taxon>Boletales</taxon>
        <taxon>Coniophorineae</taxon>
        <taxon>Hygrophoropsidaceae</taxon>
        <taxon>Hygrophoropsis</taxon>
    </lineage>
</organism>
<proteinExistence type="predicted"/>
<protein>
    <submittedName>
        <fullName evidence="1">Ribonuclease H-like domain-containing protein</fullName>
    </submittedName>
</protein>
<reference evidence="1" key="1">
    <citation type="journal article" date="2021" name="New Phytol.">
        <title>Evolutionary innovations through gain and loss of genes in the ectomycorrhizal Boletales.</title>
        <authorList>
            <person name="Wu G."/>
            <person name="Miyauchi S."/>
            <person name="Morin E."/>
            <person name="Kuo A."/>
            <person name="Drula E."/>
            <person name="Varga T."/>
            <person name="Kohler A."/>
            <person name="Feng B."/>
            <person name="Cao Y."/>
            <person name="Lipzen A."/>
            <person name="Daum C."/>
            <person name="Hundley H."/>
            <person name="Pangilinan J."/>
            <person name="Johnson J."/>
            <person name="Barry K."/>
            <person name="LaButti K."/>
            <person name="Ng V."/>
            <person name="Ahrendt S."/>
            <person name="Min B."/>
            <person name="Choi I.G."/>
            <person name="Park H."/>
            <person name="Plett J.M."/>
            <person name="Magnuson J."/>
            <person name="Spatafora J.W."/>
            <person name="Nagy L.G."/>
            <person name="Henrissat B."/>
            <person name="Grigoriev I.V."/>
            <person name="Yang Z.L."/>
            <person name="Xu J."/>
            <person name="Martin F.M."/>
        </authorList>
    </citation>
    <scope>NUCLEOTIDE SEQUENCE</scope>
    <source>
        <strain evidence="1">ATCC 28755</strain>
    </source>
</reference>
<dbReference type="EMBL" id="MU268445">
    <property type="protein sequence ID" value="KAH7904524.1"/>
    <property type="molecule type" value="Genomic_DNA"/>
</dbReference>
<sequence length="413" mass="46592">MNNGKQNAKCGSGIWFGPNDPRNINARIPGPLQSNQVGELAAIIIAAQISDPFTQLAIKTDSKYVISGLTEHLNKWEDHGWINTKNKTLFEAAAYQLRRRAAPTTFTWVKGHSGLEGNDGADTLANQGAQKEIPDAIDLSIPPNFKTQGAKLQSMTQSLAYKGIRNINTTPQRRTALINLDMTRFAINAFNDTWVSDENIWNSCKDESLTQKTRQFIYKTIQGAYKLGDFWNRIPNYETRAKCIACNHPDESMEHILLDCPSNGQMEIWNQAKLTWSGKNEDWPNVTIGLIMGCGALHKPTHTNEANPTSRKEKALIAGQSRLLKILISESAHIIWATRCDRTINGNPNPPPTMITRWHNTLNKRLHLDRLEILTKSCKKLKQRETLIQHTWTGTLTNELSLPHNWVNTREVL</sequence>
<gene>
    <name evidence="1" type="ORF">BJ138DRAFT_1019047</name>
</gene>
<comment type="caution">
    <text evidence="1">The sequence shown here is derived from an EMBL/GenBank/DDBJ whole genome shotgun (WGS) entry which is preliminary data.</text>
</comment>
<name>A0ACB7ZTP1_9AGAM</name>
<feature type="non-terminal residue" evidence="1">
    <location>
        <position position="413"/>
    </location>
</feature>
<accession>A0ACB7ZTP1</accession>
<evidence type="ECO:0000313" key="1">
    <source>
        <dbReference type="EMBL" id="KAH7904524.1"/>
    </source>
</evidence>
<evidence type="ECO:0000313" key="2">
    <source>
        <dbReference type="Proteomes" id="UP000790377"/>
    </source>
</evidence>
<keyword evidence="2" id="KW-1185">Reference proteome</keyword>